<feature type="region of interest" description="Disordered" evidence="1">
    <location>
        <begin position="1"/>
        <end position="24"/>
    </location>
</feature>
<reference evidence="3" key="1">
    <citation type="journal article" date="2014" name="Int. J. Syst. Evol. Microbiol.">
        <title>Complete genome sequence of Corynebacterium casei LMG S-19264T (=DSM 44701T), isolated from a smear-ripened cheese.</title>
        <authorList>
            <consortium name="US DOE Joint Genome Institute (JGI-PGF)"/>
            <person name="Walter F."/>
            <person name="Albersmeier A."/>
            <person name="Kalinowski J."/>
            <person name="Ruckert C."/>
        </authorList>
    </citation>
    <scope>NUCLEOTIDE SEQUENCE</scope>
    <source>
        <strain evidence="3">VKM Ac-1321</strain>
    </source>
</reference>
<keyword evidence="2" id="KW-1133">Transmembrane helix</keyword>
<evidence type="ECO:0000256" key="2">
    <source>
        <dbReference type="SAM" id="Phobius"/>
    </source>
</evidence>
<organism evidence="3 4">
    <name type="scientific">Dactylosporangium matsuzakiense</name>
    <dbReference type="NCBI Taxonomy" id="53360"/>
    <lineage>
        <taxon>Bacteria</taxon>
        <taxon>Bacillati</taxon>
        <taxon>Actinomycetota</taxon>
        <taxon>Actinomycetes</taxon>
        <taxon>Micromonosporales</taxon>
        <taxon>Micromonosporaceae</taxon>
        <taxon>Dactylosporangium</taxon>
    </lineage>
</organism>
<dbReference type="Proteomes" id="UP001143480">
    <property type="component" value="Unassembled WGS sequence"/>
</dbReference>
<gene>
    <name evidence="3" type="ORF">GCM10017581_077550</name>
</gene>
<evidence type="ECO:0000256" key="1">
    <source>
        <dbReference type="SAM" id="MobiDB-lite"/>
    </source>
</evidence>
<name>A0A9W6KRR0_9ACTN</name>
<keyword evidence="4" id="KW-1185">Reference proteome</keyword>
<feature type="transmembrane region" description="Helical" evidence="2">
    <location>
        <begin position="47"/>
        <end position="67"/>
    </location>
</feature>
<reference evidence="3" key="2">
    <citation type="submission" date="2023-01" db="EMBL/GenBank/DDBJ databases">
        <authorList>
            <person name="Sun Q."/>
            <person name="Evtushenko L."/>
        </authorList>
    </citation>
    <scope>NUCLEOTIDE SEQUENCE</scope>
    <source>
        <strain evidence="3">VKM Ac-1321</strain>
    </source>
</reference>
<dbReference type="EMBL" id="BSFP01000066">
    <property type="protein sequence ID" value="GLL06007.1"/>
    <property type="molecule type" value="Genomic_DNA"/>
</dbReference>
<protein>
    <submittedName>
        <fullName evidence="3">Uncharacterized protein</fullName>
    </submittedName>
</protein>
<feature type="compositionally biased region" description="Polar residues" evidence="1">
    <location>
        <begin position="104"/>
        <end position="120"/>
    </location>
</feature>
<evidence type="ECO:0000313" key="3">
    <source>
        <dbReference type="EMBL" id="GLL06007.1"/>
    </source>
</evidence>
<keyword evidence="2" id="KW-0812">Transmembrane</keyword>
<comment type="caution">
    <text evidence="3">The sequence shown here is derived from an EMBL/GenBank/DDBJ whole genome shotgun (WGS) entry which is preliminary data.</text>
</comment>
<proteinExistence type="predicted"/>
<dbReference type="AlphaFoldDB" id="A0A9W6KRR0"/>
<feature type="region of interest" description="Disordered" evidence="1">
    <location>
        <begin position="69"/>
        <end position="120"/>
    </location>
</feature>
<dbReference type="RefSeq" id="WP_261961934.1">
    <property type="nucleotide sequence ID" value="NZ_BAAAXA010000001.1"/>
</dbReference>
<feature type="compositionally biased region" description="Low complexity" evidence="1">
    <location>
        <begin position="79"/>
        <end position="96"/>
    </location>
</feature>
<evidence type="ECO:0000313" key="4">
    <source>
        <dbReference type="Proteomes" id="UP001143480"/>
    </source>
</evidence>
<sequence>MVDLNENNAGDVFRAGLSADSPRPPRVDIAEAMRAGRRVRTVRRASVAGGVGLAVLVAIAVPAALAANRNSATPPPGGATPSASATGTRPSRAALPPLAPPTSCTAENVPTPSGASTWSVTAASPDGKIIYGQYIHGRDSRVWRVPKLTAPIPPDDQYVSGVNNDGLAVGFGNIDVQVTAWMLRGDQVTPLPGGVMAYATGINAAGQVIGSRGSTGPGGHPIVWRDTAAAPADLPLPEGAYGGEALAIADDGTVVGAVTVGLREYPYAWGPDNTGRPLAIPPGVSTSPNAGTEPGPLTLARQVSGQWATGVAGLHLSPQPVRWNLDTGVAEVIPGLQGKAVAGNGRGWVAGVQAGGKGVLLAGDQRVVLGAGDAPVTVSEDGRTIAVNHATGQSTTSAKIYHCT</sequence>
<accession>A0A9W6KRR0</accession>
<keyword evidence="2" id="KW-0472">Membrane</keyword>